<organism evidence="2 3">
    <name type="scientific">Bacillus zhangzhouensis</name>
    <dbReference type="NCBI Taxonomy" id="1178540"/>
    <lineage>
        <taxon>Bacteria</taxon>
        <taxon>Bacillati</taxon>
        <taxon>Bacillota</taxon>
        <taxon>Bacilli</taxon>
        <taxon>Bacillales</taxon>
        <taxon>Bacillaceae</taxon>
        <taxon>Bacillus</taxon>
    </lineage>
</organism>
<sequence>MGRQSKHLYINLPVKHVKESRVFFEQLGFDFQPQFTNDQAACLVIDDTITVMLLSLKHFQSISEKQLVDAKQASEVIISMRVDSREEVDELVEQAIAAGGSPFKEKQDHDFMYGWSFQDLDGHLWEVFYMDEERSDLS</sequence>
<dbReference type="Pfam" id="PF00903">
    <property type="entry name" value="Glyoxalase"/>
    <property type="match status" value="1"/>
</dbReference>
<dbReference type="Proteomes" id="UP000028091">
    <property type="component" value="Unassembled WGS sequence"/>
</dbReference>
<gene>
    <name evidence="2" type="ORF">BA70_02450</name>
</gene>
<dbReference type="EMBL" id="JOTP01000010">
    <property type="protein sequence ID" value="KEP26409.1"/>
    <property type="molecule type" value="Genomic_DNA"/>
</dbReference>
<dbReference type="InterPro" id="IPR004360">
    <property type="entry name" value="Glyas_Fos-R_dOase_dom"/>
</dbReference>
<dbReference type="InterPro" id="IPR029068">
    <property type="entry name" value="Glyas_Bleomycin-R_OHBP_Dase"/>
</dbReference>
<comment type="caution">
    <text evidence="2">The sequence shown here is derived from an EMBL/GenBank/DDBJ whole genome shotgun (WGS) entry which is preliminary data.</text>
</comment>
<dbReference type="PANTHER" id="PTHR36503:SF2">
    <property type="entry name" value="BLR2408 PROTEIN"/>
    <property type="match status" value="1"/>
</dbReference>
<evidence type="ECO:0000313" key="2">
    <source>
        <dbReference type="EMBL" id="KEP26409.1"/>
    </source>
</evidence>
<dbReference type="PROSITE" id="PS51819">
    <property type="entry name" value="VOC"/>
    <property type="match status" value="1"/>
</dbReference>
<dbReference type="eggNOG" id="COG3607">
    <property type="taxonomic scope" value="Bacteria"/>
</dbReference>
<proteinExistence type="predicted"/>
<dbReference type="PANTHER" id="PTHR36503">
    <property type="entry name" value="BLR2520 PROTEIN"/>
    <property type="match status" value="1"/>
</dbReference>
<evidence type="ECO:0000313" key="3">
    <source>
        <dbReference type="Proteomes" id="UP000028091"/>
    </source>
</evidence>
<feature type="domain" description="VOC" evidence="1">
    <location>
        <begin position="6"/>
        <end position="130"/>
    </location>
</feature>
<dbReference type="SUPFAM" id="SSF54593">
    <property type="entry name" value="Glyoxalase/Bleomycin resistance protein/Dihydroxybiphenyl dioxygenase"/>
    <property type="match status" value="1"/>
</dbReference>
<dbReference type="OrthoDB" id="9798430at2"/>
<dbReference type="RefSeq" id="WP_034321642.1">
    <property type="nucleotide sequence ID" value="NZ_JOTP01000010.1"/>
</dbReference>
<accession>A0A081LAY3</accession>
<dbReference type="AlphaFoldDB" id="A0A081LAY3"/>
<protein>
    <recommendedName>
        <fullName evidence="1">VOC domain-containing protein</fullName>
    </recommendedName>
</protein>
<name>A0A081LAY3_9BACI</name>
<keyword evidence="3" id="KW-1185">Reference proteome</keyword>
<reference evidence="2 3" key="1">
    <citation type="submission" date="2012-09" db="EMBL/GenBank/DDBJ databases">
        <title>Genome Sequence of Bacillus sp. DW5-4.</title>
        <authorList>
            <person name="Lai Q."/>
            <person name="Liu Y."/>
            <person name="Shao Z."/>
        </authorList>
    </citation>
    <scope>NUCLEOTIDE SEQUENCE [LARGE SCALE GENOMIC DNA]</scope>
    <source>
        <strain evidence="2 3">DW5-4</strain>
    </source>
</reference>
<evidence type="ECO:0000259" key="1">
    <source>
        <dbReference type="PROSITE" id="PS51819"/>
    </source>
</evidence>
<dbReference type="Gene3D" id="3.10.180.10">
    <property type="entry name" value="2,3-Dihydroxybiphenyl 1,2-Dioxygenase, domain 1"/>
    <property type="match status" value="1"/>
</dbReference>
<dbReference type="InterPro" id="IPR037523">
    <property type="entry name" value="VOC_core"/>
</dbReference>